<dbReference type="RefSeq" id="WP_354510807.1">
    <property type="nucleotide sequence ID" value="NZ_JBEPMO010000028.1"/>
</dbReference>
<dbReference type="EMBL" id="JBEPMO010000028">
    <property type="protein sequence ID" value="MET3733033.1"/>
    <property type="molecule type" value="Genomic_DNA"/>
</dbReference>
<dbReference type="PROSITE" id="PS51257">
    <property type="entry name" value="PROKAR_LIPOPROTEIN"/>
    <property type="match status" value="1"/>
</dbReference>
<evidence type="ECO:0000256" key="1">
    <source>
        <dbReference type="SAM" id="SignalP"/>
    </source>
</evidence>
<comment type="caution">
    <text evidence="2">The sequence shown here is derived from an EMBL/GenBank/DDBJ whole genome shotgun (WGS) entry which is preliminary data.</text>
</comment>
<evidence type="ECO:0000313" key="3">
    <source>
        <dbReference type="Proteomes" id="UP001549146"/>
    </source>
</evidence>
<name>A0ABV2LWU5_9FLAO</name>
<reference evidence="2 3" key="1">
    <citation type="submission" date="2024-06" db="EMBL/GenBank/DDBJ databases">
        <title>Genomic Encyclopedia of Type Strains, Phase IV (KMG-IV): sequencing the most valuable type-strain genomes for metagenomic binning, comparative biology and taxonomic classification.</title>
        <authorList>
            <person name="Goeker M."/>
        </authorList>
    </citation>
    <scope>NUCLEOTIDE SEQUENCE [LARGE SCALE GENOMIC DNA]</scope>
    <source>
        <strain evidence="2 3">DSM 29388</strain>
    </source>
</reference>
<feature type="chain" id="PRO_5045846900" evidence="1">
    <location>
        <begin position="19"/>
        <end position="141"/>
    </location>
</feature>
<protein>
    <submittedName>
        <fullName evidence="2">Small secreted protein</fullName>
    </submittedName>
</protein>
<gene>
    <name evidence="2" type="ORF">ABID46_002626</name>
</gene>
<sequence length="141" mass="16057">MKKIVLILVCIFSSFVILSCNNDDESQQVQPDDHPIVGKWELMSITGGWDTRYFNEGDYVYQFFNDGTLKINIGENVELQDDYSIYGLKFTYTLNDTILSLIGENYPEHSVSTVDSIEGNILKFGYDISSGGNIDTFRRID</sequence>
<organism evidence="2 3">
    <name type="scientific">Moheibacter stercoris</name>
    <dbReference type="NCBI Taxonomy" id="1628251"/>
    <lineage>
        <taxon>Bacteria</taxon>
        <taxon>Pseudomonadati</taxon>
        <taxon>Bacteroidota</taxon>
        <taxon>Flavobacteriia</taxon>
        <taxon>Flavobacteriales</taxon>
        <taxon>Weeksellaceae</taxon>
        <taxon>Moheibacter</taxon>
    </lineage>
</organism>
<accession>A0ABV2LWU5</accession>
<keyword evidence="3" id="KW-1185">Reference proteome</keyword>
<feature type="signal peptide" evidence="1">
    <location>
        <begin position="1"/>
        <end position="18"/>
    </location>
</feature>
<keyword evidence="1" id="KW-0732">Signal</keyword>
<dbReference type="Proteomes" id="UP001549146">
    <property type="component" value="Unassembled WGS sequence"/>
</dbReference>
<proteinExistence type="predicted"/>
<evidence type="ECO:0000313" key="2">
    <source>
        <dbReference type="EMBL" id="MET3733033.1"/>
    </source>
</evidence>